<comment type="caution">
    <text evidence="1">The sequence shown here is derived from an EMBL/GenBank/DDBJ whole genome shotgun (WGS) entry which is preliminary data.</text>
</comment>
<gene>
    <name evidence="1" type="ORF">BaRGS_00000355</name>
</gene>
<dbReference type="Proteomes" id="UP001519460">
    <property type="component" value="Unassembled WGS sequence"/>
</dbReference>
<dbReference type="EMBL" id="JACVVK020000002">
    <property type="protein sequence ID" value="KAK7508116.1"/>
    <property type="molecule type" value="Genomic_DNA"/>
</dbReference>
<evidence type="ECO:0000313" key="1">
    <source>
        <dbReference type="EMBL" id="KAK7508116.1"/>
    </source>
</evidence>
<organism evidence="1 2">
    <name type="scientific">Batillaria attramentaria</name>
    <dbReference type="NCBI Taxonomy" id="370345"/>
    <lineage>
        <taxon>Eukaryota</taxon>
        <taxon>Metazoa</taxon>
        <taxon>Spiralia</taxon>
        <taxon>Lophotrochozoa</taxon>
        <taxon>Mollusca</taxon>
        <taxon>Gastropoda</taxon>
        <taxon>Caenogastropoda</taxon>
        <taxon>Sorbeoconcha</taxon>
        <taxon>Cerithioidea</taxon>
        <taxon>Batillariidae</taxon>
        <taxon>Batillaria</taxon>
    </lineage>
</organism>
<feature type="non-terminal residue" evidence="1">
    <location>
        <position position="68"/>
    </location>
</feature>
<accession>A0ABD0M9R6</accession>
<name>A0ABD0M9R6_9CAEN</name>
<dbReference type="AlphaFoldDB" id="A0ABD0M9R6"/>
<evidence type="ECO:0000313" key="2">
    <source>
        <dbReference type="Proteomes" id="UP001519460"/>
    </source>
</evidence>
<keyword evidence="2" id="KW-1185">Reference proteome</keyword>
<sequence length="68" mass="7240">MRFVIPRNCCQAGDSVTTVAGLAADNCEIYGSDTVTRTAITGGGWYQAGQKLQVVFFSVLRVEALPEG</sequence>
<protein>
    <submittedName>
        <fullName evidence="1">Uncharacterized protein</fullName>
    </submittedName>
</protein>
<proteinExistence type="predicted"/>
<reference evidence="1 2" key="1">
    <citation type="journal article" date="2023" name="Sci. Data">
        <title>Genome assembly of the Korean intertidal mud-creeper Batillaria attramentaria.</title>
        <authorList>
            <person name="Patra A.K."/>
            <person name="Ho P.T."/>
            <person name="Jun S."/>
            <person name="Lee S.J."/>
            <person name="Kim Y."/>
            <person name="Won Y.J."/>
        </authorList>
    </citation>
    <scope>NUCLEOTIDE SEQUENCE [LARGE SCALE GENOMIC DNA]</scope>
    <source>
        <strain evidence="1">Wonlab-2016</strain>
    </source>
</reference>